<evidence type="ECO:0000256" key="6">
    <source>
        <dbReference type="ARBA" id="ARBA00034078"/>
    </source>
</evidence>
<evidence type="ECO:0000256" key="4">
    <source>
        <dbReference type="ARBA" id="ARBA00023004"/>
    </source>
</evidence>
<keyword evidence="2 7" id="KW-0949">S-adenosyl-L-methionine</keyword>
<evidence type="ECO:0000259" key="9">
    <source>
        <dbReference type="PROSITE" id="PS51918"/>
    </source>
</evidence>
<dbReference type="GO" id="GO:0016740">
    <property type="term" value="F:transferase activity"/>
    <property type="evidence" value="ECO:0007669"/>
    <property type="project" value="TreeGrafter"/>
</dbReference>
<name>G9WNY0_9FIRM</name>
<dbReference type="SFLD" id="SFLDG01082">
    <property type="entry name" value="B12-binding_domain_containing"/>
    <property type="match status" value="1"/>
</dbReference>
<proteinExistence type="predicted"/>
<keyword evidence="4 7" id="KW-0408">Iron</keyword>
<dbReference type="InterPro" id="IPR058240">
    <property type="entry name" value="rSAM_sf"/>
</dbReference>
<evidence type="ECO:0000256" key="1">
    <source>
        <dbReference type="ARBA" id="ARBA00022485"/>
    </source>
</evidence>
<dbReference type="SFLD" id="SFLDG01060">
    <property type="entry name" value="BATS_domain_containing"/>
    <property type="match status" value="1"/>
</dbReference>
<dbReference type="SMART" id="SM00876">
    <property type="entry name" value="BATS"/>
    <property type="match status" value="1"/>
</dbReference>
<dbReference type="InterPro" id="IPR010722">
    <property type="entry name" value="BATS_dom"/>
</dbReference>
<dbReference type="GO" id="GO:0046872">
    <property type="term" value="F:metal ion binding"/>
    <property type="evidence" value="ECO:0007669"/>
    <property type="project" value="UniProtKB-KW"/>
</dbReference>
<dbReference type="InterPro" id="IPR024021">
    <property type="entry name" value="FeFe-hyd_HydE_rSAM"/>
</dbReference>
<organism evidence="10 11">
    <name type="scientific">Oribacterium parvum ACB1</name>
    <dbReference type="NCBI Taxonomy" id="796943"/>
    <lineage>
        <taxon>Bacteria</taxon>
        <taxon>Bacillati</taxon>
        <taxon>Bacillota</taxon>
        <taxon>Clostridia</taxon>
        <taxon>Lachnospirales</taxon>
        <taxon>Lachnospiraceae</taxon>
        <taxon>Oribacterium</taxon>
    </lineage>
</organism>
<dbReference type="PANTHER" id="PTHR43726:SF1">
    <property type="entry name" value="BIOTIN SYNTHASE"/>
    <property type="match status" value="1"/>
</dbReference>
<accession>G9WNY0</accession>
<dbReference type="STRING" id="796943.HMPREF9625_01063"/>
<dbReference type="Pfam" id="PF04055">
    <property type="entry name" value="Radical_SAM"/>
    <property type="match status" value="1"/>
</dbReference>
<keyword evidence="3" id="KW-0479">Metal-binding</keyword>
<evidence type="ECO:0000256" key="5">
    <source>
        <dbReference type="ARBA" id="ARBA00023014"/>
    </source>
</evidence>
<dbReference type="SFLD" id="SFLDG01280">
    <property type="entry name" value="HydE/PylB-like"/>
    <property type="match status" value="1"/>
</dbReference>
<dbReference type="InterPro" id="IPR034422">
    <property type="entry name" value="HydE/PylB-like"/>
</dbReference>
<keyword evidence="1 7" id="KW-0004">4Fe-4S</keyword>
<gene>
    <name evidence="10" type="ORF">HMPREF9625_01063</name>
</gene>
<feature type="binding site" evidence="8">
    <location>
        <position position="168"/>
    </location>
    <ligand>
        <name>(3R)-3-methyl-D-ornithine</name>
        <dbReference type="ChEBI" id="CHEBI:64642"/>
    </ligand>
</feature>
<comment type="cofactor">
    <cofactor evidence="7">
        <name>[4Fe-4S] cluster</name>
        <dbReference type="ChEBI" id="CHEBI:49883"/>
    </cofactor>
    <text evidence="7">Binds 1 [4Fe-4S] cluster. The cluster is coordinated with 3 cysteines and an exchangeable S-adenosyl-L-methionine.</text>
</comment>
<dbReference type="CDD" id="cd01335">
    <property type="entry name" value="Radical_SAM"/>
    <property type="match status" value="1"/>
</dbReference>
<reference evidence="10" key="2">
    <citation type="submission" date="2013-03" db="EMBL/GenBank/DDBJ databases">
        <title>The Genome Sequence of Oribacterium sp. ACB1.</title>
        <authorList>
            <consortium name="The Broad Institute Genomics Platform"/>
            <consortium name="The Broad Institute Genome Sequencing Center for Infectious Disease"/>
            <person name="Earl A."/>
            <person name="Ward D."/>
            <person name="Feldgarden M."/>
            <person name="Gevers D."/>
            <person name="Sizova M."/>
            <person name="Hazen A."/>
            <person name="Epstein S."/>
            <person name="Walker B."/>
            <person name="Young S."/>
            <person name="Zeng Q."/>
            <person name="Gargeya S."/>
            <person name="Fitzgerald M."/>
            <person name="Haas B."/>
            <person name="Abouelleil A."/>
            <person name="Allen A.W."/>
            <person name="Alvarado L."/>
            <person name="Arachchi H.M."/>
            <person name="Berlin A.M."/>
            <person name="Chapman S.B."/>
            <person name="Gainer-Dewar J."/>
            <person name="Goldberg J."/>
            <person name="Griggs A."/>
            <person name="Gujja S."/>
            <person name="Hansen M."/>
            <person name="Howarth C."/>
            <person name="Imamovic A."/>
            <person name="Ireland A."/>
            <person name="Larimer J."/>
            <person name="McCowan C."/>
            <person name="Murphy C."/>
            <person name="Pearson M."/>
            <person name="Poon T.W."/>
            <person name="Priest M."/>
            <person name="Roberts A."/>
            <person name="Saif S."/>
            <person name="Shea T."/>
            <person name="Sisk P."/>
            <person name="Sykes S."/>
            <person name="Wortman J."/>
            <person name="Nusbaum C."/>
            <person name="Birren B."/>
        </authorList>
    </citation>
    <scope>NUCLEOTIDE SEQUENCE [LARGE SCALE GENOMIC DNA]</scope>
    <source>
        <strain evidence="10">ACB1</strain>
    </source>
</reference>
<evidence type="ECO:0000256" key="3">
    <source>
        <dbReference type="ARBA" id="ARBA00022723"/>
    </source>
</evidence>
<dbReference type="SMART" id="SM00729">
    <property type="entry name" value="Elp3"/>
    <property type="match status" value="1"/>
</dbReference>
<dbReference type="RefSeq" id="WP_009534919.1">
    <property type="nucleotide sequence ID" value="NZ_KE148312.1"/>
</dbReference>
<dbReference type="PANTHER" id="PTHR43726">
    <property type="entry name" value="3-METHYLORNITHINE SYNTHASE"/>
    <property type="match status" value="1"/>
</dbReference>
<dbReference type="EMBL" id="AFZC02000003">
    <property type="protein sequence ID" value="EHL10063.1"/>
    <property type="molecule type" value="Genomic_DNA"/>
</dbReference>
<dbReference type="Gene3D" id="3.20.20.70">
    <property type="entry name" value="Aldolase class I"/>
    <property type="match status" value="1"/>
</dbReference>
<keyword evidence="5 7" id="KW-0411">Iron-sulfur</keyword>
<feature type="binding site" evidence="7">
    <location>
        <position position="100"/>
    </location>
    <ligand>
        <name>[4Fe-4S] cluster</name>
        <dbReference type="ChEBI" id="CHEBI:49883"/>
        <note>4Fe-4S-S-AdoMet</note>
    </ligand>
</feature>
<dbReference type="HOGENOM" id="CLU_033172_0_1_9"/>
<dbReference type="PROSITE" id="PS51918">
    <property type="entry name" value="RADICAL_SAM"/>
    <property type="match status" value="1"/>
</dbReference>
<dbReference type="GO" id="GO:0042364">
    <property type="term" value="P:water-soluble vitamin biosynthetic process"/>
    <property type="evidence" value="ECO:0007669"/>
    <property type="project" value="UniProtKB-ARBA"/>
</dbReference>
<dbReference type="SUPFAM" id="SSF102114">
    <property type="entry name" value="Radical SAM enzymes"/>
    <property type="match status" value="1"/>
</dbReference>
<protein>
    <submittedName>
        <fullName evidence="10">Iron-only hydrogenase maturation rSAM protein HydE</fullName>
    </submittedName>
</protein>
<evidence type="ECO:0000256" key="7">
    <source>
        <dbReference type="PIRSR" id="PIRSR004762-1"/>
    </source>
</evidence>
<dbReference type="GO" id="GO:0051539">
    <property type="term" value="F:4 iron, 4 sulfur cluster binding"/>
    <property type="evidence" value="ECO:0007669"/>
    <property type="project" value="UniProtKB-KW"/>
</dbReference>
<keyword evidence="11" id="KW-1185">Reference proteome</keyword>
<feature type="binding site" evidence="7">
    <location>
        <position position="93"/>
    </location>
    <ligand>
        <name>[4Fe-4S] cluster</name>
        <dbReference type="ChEBI" id="CHEBI:49883"/>
        <note>4Fe-4S-S-AdoMet</note>
    </ligand>
</feature>
<evidence type="ECO:0000256" key="2">
    <source>
        <dbReference type="ARBA" id="ARBA00022691"/>
    </source>
</evidence>
<dbReference type="NCBIfam" id="TIGR03956">
    <property type="entry name" value="rSAM_HydE"/>
    <property type="match status" value="1"/>
</dbReference>
<reference evidence="10" key="1">
    <citation type="submission" date="2011-08" db="EMBL/GenBank/DDBJ databases">
        <authorList>
            <consortium name="The Broad Institute Genome Sequencing Platform"/>
            <person name="Earl A."/>
            <person name="Ward D."/>
            <person name="Feldgarden M."/>
            <person name="Gevers D."/>
            <person name="Sizova M."/>
            <person name="Hazen A."/>
            <person name="Epstein S."/>
            <person name="Young S.K."/>
            <person name="Zeng Q."/>
            <person name="Gargeya S."/>
            <person name="Fitzgerald M."/>
            <person name="Haas B."/>
            <person name="Abouelleil A."/>
            <person name="Alvarado L."/>
            <person name="Arachchi H.M."/>
            <person name="Berlin A."/>
            <person name="Brown A."/>
            <person name="Chapman S.B."/>
            <person name="Chen Z."/>
            <person name="Dunbar C."/>
            <person name="Freedman E."/>
            <person name="Gearin G."/>
            <person name="Gellesch M."/>
            <person name="Goldberg J."/>
            <person name="Griggs A."/>
            <person name="Gujja S."/>
            <person name="Heiman D."/>
            <person name="Howarth C."/>
            <person name="Larson L."/>
            <person name="Lui A."/>
            <person name="MacDonald P.J.P."/>
            <person name="Montmayeur A."/>
            <person name="Murphy C."/>
            <person name="Neiman D."/>
            <person name="Pearson M."/>
            <person name="Priest M."/>
            <person name="Roberts A."/>
            <person name="Saif S."/>
            <person name="Shea T."/>
            <person name="Shenoy N."/>
            <person name="Sisk P."/>
            <person name="Stolte C."/>
            <person name="Sykes S."/>
            <person name="Wortman J."/>
            <person name="Nusbaum C."/>
            <person name="Birren B."/>
        </authorList>
    </citation>
    <scope>NUCLEOTIDE SEQUENCE</scope>
    <source>
        <strain evidence="10">ACB1</strain>
    </source>
</reference>
<feature type="binding site" evidence="7">
    <location>
        <position position="97"/>
    </location>
    <ligand>
        <name>[4Fe-4S] cluster</name>
        <dbReference type="ChEBI" id="CHEBI:49883"/>
        <note>4Fe-4S-S-AdoMet</note>
    </ligand>
</feature>
<dbReference type="AlphaFoldDB" id="G9WNY0"/>
<evidence type="ECO:0000256" key="8">
    <source>
        <dbReference type="PIRSR" id="PIRSR004762-2"/>
    </source>
</evidence>
<dbReference type="SFLD" id="SFLDS00029">
    <property type="entry name" value="Radical_SAM"/>
    <property type="match status" value="1"/>
</dbReference>
<dbReference type="PIRSF" id="PIRSF004762">
    <property type="entry name" value="CHP00423"/>
    <property type="match status" value="1"/>
</dbReference>
<evidence type="ECO:0000313" key="11">
    <source>
        <dbReference type="Proteomes" id="UP000018461"/>
    </source>
</evidence>
<feature type="domain" description="Radical SAM core" evidence="9">
    <location>
        <begin position="79"/>
        <end position="317"/>
    </location>
</feature>
<feature type="binding site" evidence="8">
    <location>
        <position position="213"/>
    </location>
    <ligand>
        <name>S-adenosyl-L-methionine</name>
        <dbReference type="ChEBI" id="CHEBI:59789"/>
    </ligand>
</feature>
<dbReference type="InterPro" id="IPR007197">
    <property type="entry name" value="rSAM"/>
</dbReference>
<comment type="cofactor">
    <cofactor evidence="6">
        <name>[2Fe-2S] cluster</name>
        <dbReference type="ChEBI" id="CHEBI:190135"/>
    </cofactor>
</comment>
<sequence>MPVCRESFSPALFPSEGEEGYIPYSEEKGKSISELLHLLSEKHQLSLSAYEKILQERTEEDEELARSLAKECTEKHYGNGVYTRGLIELTNYCKNNCYYCGIQRENAEVERYRLFKEEILSCCEEGYRLGFRTFVMQGGEDPYFTDERIVDIVTAIREAYPDCAITLSIGEKSRESYEKYYKAGVNRYLLRHETADEEHYQYLHPKELSWKRRMRCLQDLKEIGFQVGCGFMVGSPHQTVKTLAKDLYFIQEFQPDMCGIGPFIPQHATRFAKEKAGSLRETLFLLALLRLIKPNLLLPATTALGTIDEHGRELGILSGANVLMPNLSPTEVRKKYLLYDNKICTGDESAQCRADLEKKMKAIGAELLVDRGDAKKEKESEIE</sequence>
<feature type="binding site" evidence="8">
    <location>
        <position position="193"/>
    </location>
    <ligand>
        <name>S-adenosyl-L-methionine</name>
        <dbReference type="ChEBI" id="CHEBI:59789"/>
    </ligand>
</feature>
<dbReference type="SFLD" id="SFLDF00348">
    <property type="entry name" value="FeFe_hydrogenase_maturase_(Hyd"/>
    <property type="match status" value="1"/>
</dbReference>
<dbReference type="InterPro" id="IPR013785">
    <property type="entry name" value="Aldolase_TIM"/>
</dbReference>
<dbReference type="InterPro" id="IPR006638">
    <property type="entry name" value="Elp3/MiaA/NifB-like_rSAM"/>
</dbReference>
<evidence type="ECO:0000313" key="10">
    <source>
        <dbReference type="EMBL" id="EHL10063.1"/>
    </source>
</evidence>
<dbReference type="PATRIC" id="fig|796943.3.peg.1494"/>
<comment type="caution">
    <text evidence="10">The sequence shown here is derived from an EMBL/GenBank/DDBJ whole genome shotgun (WGS) entry which is preliminary data.</text>
</comment>
<dbReference type="Proteomes" id="UP000018461">
    <property type="component" value="Unassembled WGS sequence"/>
</dbReference>
<dbReference type="GO" id="GO:0044272">
    <property type="term" value="P:sulfur compound biosynthetic process"/>
    <property type="evidence" value="ECO:0007669"/>
    <property type="project" value="UniProtKB-ARBA"/>
</dbReference>